<keyword evidence="6" id="KW-1185">Reference proteome</keyword>
<dbReference type="Gene3D" id="3.30.70.2320">
    <property type="match status" value="1"/>
</dbReference>
<evidence type="ECO:0008006" key="7">
    <source>
        <dbReference type="Google" id="ProtNLM"/>
    </source>
</evidence>
<dbReference type="EMBL" id="BMOC01000017">
    <property type="protein sequence ID" value="GGJ13526.1"/>
    <property type="molecule type" value="Genomic_DNA"/>
</dbReference>
<reference evidence="5" key="2">
    <citation type="submission" date="2020-09" db="EMBL/GenBank/DDBJ databases">
        <authorList>
            <person name="Sun Q."/>
            <person name="Ohkuma M."/>
        </authorList>
    </citation>
    <scope>NUCLEOTIDE SEQUENCE</scope>
    <source>
        <strain evidence="5">JCM 14359</strain>
    </source>
</reference>
<feature type="domain" description="DR2241 stabilising" evidence="3">
    <location>
        <begin position="99"/>
        <end position="209"/>
    </location>
</feature>
<gene>
    <name evidence="5" type="ORF">GCM10008995_24260</name>
</gene>
<feature type="region of interest" description="Disordered" evidence="1">
    <location>
        <begin position="354"/>
        <end position="423"/>
    </location>
</feature>
<dbReference type="Pfam" id="PF24039">
    <property type="entry name" value="DUF7348"/>
    <property type="match status" value="1"/>
</dbReference>
<evidence type="ECO:0000313" key="5">
    <source>
        <dbReference type="EMBL" id="GGJ13526.1"/>
    </source>
</evidence>
<dbReference type="InterPro" id="IPR041181">
    <property type="entry name" value="DR2241_middle"/>
</dbReference>
<feature type="domain" description="DUF7348" evidence="4">
    <location>
        <begin position="6"/>
        <end position="78"/>
    </location>
</feature>
<dbReference type="OrthoDB" id="194676at2157"/>
<protein>
    <recommendedName>
        <fullName evidence="7">DR2241 stabilising domain-containing protein</fullName>
    </recommendedName>
</protein>
<proteinExistence type="predicted"/>
<dbReference type="Gene3D" id="3.30.1360.190">
    <property type="match status" value="1"/>
</dbReference>
<organism evidence="5 6">
    <name type="scientific">Halobellus salinus</name>
    <dbReference type="NCBI Taxonomy" id="931585"/>
    <lineage>
        <taxon>Archaea</taxon>
        <taxon>Methanobacteriati</taxon>
        <taxon>Methanobacteriota</taxon>
        <taxon>Stenosarchaea group</taxon>
        <taxon>Halobacteria</taxon>
        <taxon>Halobacteriales</taxon>
        <taxon>Haloferacaceae</taxon>
        <taxon>Halobellus</taxon>
    </lineage>
</organism>
<dbReference type="InterPro" id="IPR041346">
    <property type="entry name" value="DR2241_Fer4"/>
</dbReference>
<feature type="domain" description="DR2241 4Fe-4S iron-sulfur cluster binding" evidence="2">
    <location>
        <begin position="210"/>
        <end position="291"/>
    </location>
</feature>
<dbReference type="Pfam" id="PF18069">
    <property type="entry name" value="DR2241"/>
    <property type="match status" value="1"/>
</dbReference>
<evidence type="ECO:0000259" key="4">
    <source>
        <dbReference type="Pfam" id="PF24039"/>
    </source>
</evidence>
<sequence length="423" mass="48509">MTDVRNEQVHTLFDRVDTEGPIDLDGLRVTADGDGAYTLETPDATHEGVSESKLREVVRSDHVAPYVTNWYFWAEAIGSRSRHRRAFLRHAEAAADHIVPERYDALRAGLETEWGEVLVTVTLGEDGQRRYEIRHADDASADPGDLDAYHDPLDARELSTYDEDGRYRPLRTAPSLASGWIFPDLDGRDAVEALDTIYPASIANWNLEREGDLDVTHWRETAERQTGIYGVVEELPSEAVDWVAETCCVDSQCLKRREWEYDADHELEADGGAGAFPCREPCSLVVAAARRWTKLEEEETHTYEFELTPSEKEQIEEIIDTVAEDRTDEVREADVYEGANRYRTRFLRAKRFDDEGNLSGVPTDPHEDEHHDHEAHGDSHDDHNHDDHNHDDHNHDDHNHDDHNHDDHNHDDHNHDDHNHDDH</sequence>
<dbReference type="Proteomes" id="UP000653099">
    <property type="component" value="Unassembled WGS sequence"/>
</dbReference>
<dbReference type="AlphaFoldDB" id="A0A830ED08"/>
<comment type="caution">
    <text evidence="5">The sequence shown here is derived from an EMBL/GenBank/DDBJ whole genome shotgun (WGS) entry which is preliminary data.</text>
</comment>
<dbReference type="InterPro" id="IPR055772">
    <property type="entry name" value="DUF7348"/>
</dbReference>
<name>A0A830ED08_9EURY</name>
<accession>A0A830ED08</accession>
<evidence type="ECO:0000313" key="6">
    <source>
        <dbReference type="Proteomes" id="UP000653099"/>
    </source>
</evidence>
<evidence type="ECO:0000256" key="1">
    <source>
        <dbReference type="SAM" id="MobiDB-lite"/>
    </source>
</evidence>
<dbReference type="Pfam" id="PF18009">
    <property type="entry name" value="Fer4_23"/>
    <property type="match status" value="1"/>
</dbReference>
<dbReference type="RefSeq" id="WP_188787778.1">
    <property type="nucleotide sequence ID" value="NZ_BMOC01000017.1"/>
</dbReference>
<reference evidence="5" key="1">
    <citation type="journal article" date="2014" name="Int. J. Syst. Evol. Microbiol.">
        <title>Complete genome sequence of Corynebacterium casei LMG S-19264T (=DSM 44701T), isolated from a smear-ripened cheese.</title>
        <authorList>
            <consortium name="US DOE Joint Genome Institute (JGI-PGF)"/>
            <person name="Walter F."/>
            <person name="Albersmeier A."/>
            <person name="Kalinowski J."/>
            <person name="Ruckert C."/>
        </authorList>
    </citation>
    <scope>NUCLEOTIDE SEQUENCE</scope>
    <source>
        <strain evidence="5">JCM 14359</strain>
    </source>
</reference>
<evidence type="ECO:0000259" key="2">
    <source>
        <dbReference type="Pfam" id="PF18009"/>
    </source>
</evidence>
<feature type="compositionally biased region" description="Basic and acidic residues" evidence="1">
    <location>
        <begin position="364"/>
        <end position="423"/>
    </location>
</feature>
<evidence type="ECO:0000259" key="3">
    <source>
        <dbReference type="Pfam" id="PF18069"/>
    </source>
</evidence>